<dbReference type="Pfam" id="PF06406">
    <property type="entry name" value="StbA_N"/>
    <property type="match status" value="1"/>
</dbReference>
<dbReference type="AlphaFoldDB" id="A0A6D0IJT5"/>
<accession>A0A6D0IJT5</accession>
<dbReference type="Proteomes" id="UP000430387">
    <property type="component" value="Unassembled WGS sequence"/>
</dbReference>
<protein>
    <submittedName>
        <fullName evidence="3">Recombinase</fullName>
    </submittedName>
</protein>
<evidence type="ECO:0000259" key="2">
    <source>
        <dbReference type="Pfam" id="PF21523"/>
    </source>
</evidence>
<feature type="non-terminal residue" evidence="3">
    <location>
        <position position="183"/>
    </location>
</feature>
<evidence type="ECO:0000259" key="1">
    <source>
        <dbReference type="Pfam" id="PF06406"/>
    </source>
</evidence>
<sequence length="183" mass="19970">RNAISPNSFKSEWSAPFGGTQPANYMLDGVRYGFDPVSDRFVQTTDTQYQYSDVNVIAIHHALVKSGITPQEVDVVVTLPLSEYFDTNAQPDMANINRKKANVMRPVEYQNGEAFTIRNVRVMPESIPAGFKALADMSPFESLLIVDLGGTTLDVAKVQGQLAGISQVFCDPHVGVSLMADAV</sequence>
<evidence type="ECO:0000313" key="3">
    <source>
        <dbReference type="EMBL" id="MWR18494.1"/>
    </source>
</evidence>
<feature type="non-terminal residue" evidence="3">
    <location>
        <position position="1"/>
    </location>
</feature>
<dbReference type="InterPro" id="IPR048345">
    <property type="entry name" value="ParM_C"/>
</dbReference>
<dbReference type="EMBL" id="WTQJ01002581">
    <property type="protein sequence ID" value="MWR18494.1"/>
    <property type="molecule type" value="Genomic_DNA"/>
</dbReference>
<reference evidence="3 4" key="1">
    <citation type="submission" date="2019-12" db="EMBL/GenBank/DDBJ databases">
        <title>Enteriobacteria Tanzani isolates_8377-8380.</title>
        <authorList>
            <person name="Subbiah M."/>
            <person name="Call D."/>
        </authorList>
    </citation>
    <scope>NUCLEOTIDE SEQUENCE [LARGE SCALE GENOMIC DNA]</scope>
    <source>
        <strain evidence="3 4">8380wG1</strain>
    </source>
</reference>
<dbReference type="Pfam" id="PF21523">
    <property type="entry name" value="ParM_N"/>
    <property type="match status" value="1"/>
</dbReference>
<dbReference type="Gene3D" id="3.30.420.40">
    <property type="match status" value="2"/>
</dbReference>
<name>A0A6D0IJT5_ECOLX</name>
<feature type="domain" description="Plasmid segregation protein ParM/StbA N-terminal" evidence="1">
    <location>
        <begin position="1"/>
        <end position="135"/>
    </location>
</feature>
<organism evidence="3 4">
    <name type="scientific">Escherichia coli</name>
    <dbReference type="NCBI Taxonomy" id="562"/>
    <lineage>
        <taxon>Bacteria</taxon>
        <taxon>Pseudomonadati</taxon>
        <taxon>Pseudomonadota</taxon>
        <taxon>Gammaproteobacteria</taxon>
        <taxon>Enterobacterales</taxon>
        <taxon>Enterobacteriaceae</taxon>
        <taxon>Escherichia</taxon>
    </lineage>
</organism>
<comment type="caution">
    <text evidence="3">The sequence shown here is derived from an EMBL/GenBank/DDBJ whole genome shotgun (WGS) entry which is preliminary data.</text>
</comment>
<dbReference type="InterPro" id="IPR009440">
    <property type="entry name" value="ParM/StbA_N"/>
</dbReference>
<dbReference type="SUPFAM" id="SSF53067">
    <property type="entry name" value="Actin-like ATPase domain"/>
    <property type="match status" value="1"/>
</dbReference>
<proteinExistence type="predicted"/>
<dbReference type="InterPro" id="IPR043129">
    <property type="entry name" value="ATPase_NBD"/>
</dbReference>
<evidence type="ECO:0000313" key="4">
    <source>
        <dbReference type="Proteomes" id="UP000430387"/>
    </source>
</evidence>
<gene>
    <name evidence="3" type="ORF">GQA06_32465</name>
</gene>
<feature type="domain" description="Plasmid segregation protein ParM C-terminal" evidence="2">
    <location>
        <begin position="137"/>
        <end position="183"/>
    </location>
</feature>